<dbReference type="InterPro" id="IPR029058">
    <property type="entry name" value="AB_hydrolase_fold"/>
</dbReference>
<feature type="domain" description="AB hydrolase-1" evidence="1">
    <location>
        <begin position="93"/>
        <end position="316"/>
    </location>
</feature>
<evidence type="ECO:0000313" key="3">
    <source>
        <dbReference type="Proteomes" id="UP000535020"/>
    </source>
</evidence>
<comment type="caution">
    <text evidence="2">The sequence shown here is derived from an EMBL/GenBank/DDBJ whole genome shotgun (WGS) entry which is preliminary data.</text>
</comment>
<keyword evidence="2" id="KW-0378">Hydrolase</keyword>
<dbReference type="Pfam" id="PF12697">
    <property type="entry name" value="Abhydrolase_6"/>
    <property type="match status" value="1"/>
</dbReference>
<dbReference type="EMBL" id="JACBJI010000007">
    <property type="protein sequence ID" value="NYA72316.1"/>
    <property type="molecule type" value="Genomic_DNA"/>
</dbReference>
<dbReference type="Proteomes" id="UP000535020">
    <property type="component" value="Unassembled WGS sequence"/>
</dbReference>
<sequence length="324" mass="37028">MGKPFPIFRKFVFLLSLTIVLSGCSSIVLPHQKKRPDFLPEYLFKSKKQKARYFKAYNKTLSLFPVKYEEIDVQTRFGPAHIIVSGPKNGQPLVLLHGMDASSTMWYPNIKAFSKTHRVYAVDYIMDAGKSVLKTDPLNNQEVVLFYSDVFDQLKLKSVDLLGTSRGGWIAAWLAIQPENRIRKLVLMSPAQVFGMVDYKIFPAMWFKMFPSRKSLAKTMKAFATHPEKVHPYFQNQFYIASKFGDSRPQVTKMMPFSKDELEKITVPTLFLSGDNDCMNGDSACEKAKEHVPNITIVKIPDSGHFMNTDQSELVNKEVMKFLN</sequence>
<protein>
    <submittedName>
        <fullName evidence="2">Alpha/beta fold hydrolase</fullName>
    </submittedName>
</protein>
<name>A0A7Y9C6E4_9FLAO</name>
<reference evidence="2 3" key="1">
    <citation type="submission" date="2020-07" db="EMBL/GenBank/DDBJ databases">
        <authorList>
            <person name="Sun Q."/>
        </authorList>
    </citation>
    <scope>NUCLEOTIDE SEQUENCE [LARGE SCALE GENOMIC DNA]</scope>
    <source>
        <strain evidence="2 3">MAH-1</strain>
    </source>
</reference>
<dbReference type="Gene3D" id="3.40.50.1820">
    <property type="entry name" value="alpha/beta hydrolase"/>
    <property type="match status" value="1"/>
</dbReference>
<gene>
    <name evidence="2" type="ORF">HZF10_15405</name>
</gene>
<evidence type="ECO:0000313" key="2">
    <source>
        <dbReference type="EMBL" id="NYA72316.1"/>
    </source>
</evidence>
<dbReference type="AlphaFoldDB" id="A0A7Y9C6E4"/>
<dbReference type="GO" id="GO:0016787">
    <property type="term" value="F:hydrolase activity"/>
    <property type="evidence" value="ECO:0007669"/>
    <property type="project" value="UniProtKB-KW"/>
</dbReference>
<accession>A0A7Y9C6E4</accession>
<evidence type="ECO:0000259" key="1">
    <source>
        <dbReference type="Pfam" id="PF12697"/>
    </source>
</evidence>
<dbReference type="PROSITE" id="PS51257">
    <property type="entry name" value="PROKAR_LIPOPROTEIN"/>
    <property type="match status" value="1"/>
</dbReference>
<keyword evidence="3" id="KW-1185">Reference proteome</keyword>
<proteinExistence type="predicted"/>
<dbReference type="InterPro" id="IPR000073">
    <property type="entry name" value="AB_hydrolase_1"/>
</dbReference>
<dbReference type="PANTHER" id="PTHR46438">
    <property type="entry name" value="ALPHA/BETA-HYDROLASES SUPERFAMILY PROTEIN"/>
    <property type="match status" value="1"/>
</dbReference>
<dbReference type="SUPFAM" id="SSF53474">
    <property type="entry name" value="alpha/beta-Hydrolases"/>
    <property type="match status" value="1"/>
</dbReference>
<organism evidence="2 3">
    <name type="scientific">Flavobacterium agri</name>
    <dbReference type="NCBI Taxonomy" id="2743471"/>
    <lineage>
        <taxon>Bacteria</taxon>
        <taxon>Pseudomonadati</taxon>
        <taxon>Bacteroidota</taxon>
        <taxon>Flavobacteriia</taxon>
        <taxon>Flavobacteriales</taxon>
        <taxon>Flavobacteriaceae</taxon>
        <taxon>Flavobacterium</taxon>
    </lineage>
</organism>
<dbReference type="PANTHER" id="PTHR46438:SF11">
    <property type="entry name" value="LIPASE-RELATED"/>
    <property type="match status" value="1"/>
</dbReference>